<evidence type="ECO:0000313" key="5">
    <source>
        <dbReference type="EMBL" id="NXT76957.1"/>
    </source>
</evidence>
<dbReference type="EMBL" id="VZTU01010345">
    <property type="protein sequence ID" value="NXT76957.1"/>
    <property type="molecule type" value="Genomic_DNA"/>
</dbReference>
<evidence type="ECO:0000256" key="3">
    <source>
        <dbReference type="ARBA" id="ARBA00043265"/>
    </source>
</evidence>
<evidence type="ECO:0000256" key="1">
    <source>
        <dbReference type="ARBA" id="ARBA00022859"/>
    </source>
</evidence>
<keyword evidence="2" id="KW-1064">Adaptive immunity</keyword>
<feature type="domain" description="Ig-like" evidence="4">
    <location>
        <begin position="19"/>
        <end position="103"/>
    </location>
</feature>
<keyword evidence="3" id="KW-1280">Immunoglobulin</keyword>
<feature type="non-terminal residue" evidence="5">
    <location>
        <position position="1"/>
    </location>
</feature>
<dbReference type="AlphaFoldDB" id="A0A7L3F9Q3"/>
<evidence type="ECO:0000313" key="6">
    <source>
        <dbReference type="Proteomes" id="UP000557426"/>
    </source>
</evidence>
<dbReference type="InterPro" id="IPR050199">
    <property type="entry name" value="IgHV"/>
</dbReference>
<dbReference type="InterPro" id="IPR007110">
    <property type="entry name" value="Ig-like_dom"/>
</dbReference>
<accession>A0A7L3F9Q3</accession>
<comment type="caution">
    <text evidence="5">The sequence shown here is derived from an EMBL/GenBank/DDBJ whole genome shotgun (WGS) entry which is preliminary data.</text>
</comment>
<protein>
    <submittedName>
        <fullName evidence="5">HVM54 protein</fullName>
    </submittedName>
</protein>
<dbReference type="InterPro" id="IPR036179">
    <property type="entry name" value="Ig-like_dom_sf"/>
</dbReference>
<evidence type="ECO:0000259" key="4">
    <source>
        <dbReference type="PROSITE" id="PS50835"/>
    </source>
</evidence>
<dbReference type="PROSITE" id="PS50835">
    <property type="entry name" value="IG_LIKE"/>
    <property type="match status" value="1"/>
</dbReference>
<proteinExistence type="predicted"/>
<keyword evidence="1" id="KW-0391">Immunity</keyword>
<name>A0A7L3F9Q3_9GRUI</name>
<dbReference type="Proteomes" id="UP000557426">
    <property type="component" value="Unassembled WGS sequence"/>
</dbReference>
<evidence type="ECO:0000256" key="2">
    <source>
        <dbReference type="ARBA" id="ARBA00023130"/>
    </source>
</evidence>
<keyword evidence="6" id="KW-1185">Reference proteome</keyword>
<dbReference type="GO" id="GO:0002250">
    <property type="term" value="P:adaptive immune response"/>
    <property type="evidence" value="ECO:0007669"/>
    <property type="project" value="UniProtKB-KW"/>
</dbReference>
<reference evidence="5 6" key="1">
    <citation type="submission" date="2019-09" db="EMBL/GenBank/DDBJ databases">
        <title>Bird 10,000 Genomes (B10K) Project - Family phase.</title>
        <authorList>
            <person name="Zhang G."/>
        </authorList>
    </citation>
    <scope>NUCLEOTIDE SEQUENCE [LARGE SCALE GENOMIC DNA]</scope>
    <source>
        <strain evidence="5">B10K-DU-011-47</strain>
        <tissue evidence="5">Mixed tissue sample</tissue>
    </source>
</reference>
<dbReference type="GO" id="GO:0005576">
    <property type="term" value="C:extracellular region"/>
    <property type="evidence" value="ECO:0007669"/>
    <property type="project" value="UniProtKB-ARBA"/>
</dbReference>
<organism evidence="5 6">
    <name type="scientific">Zapornia atra</name>
    <name type="common">Henderson crake</name>
    <dbReference type="NCBI Taxonomy" id="2585822"/>
    <lineage>
        <taxon>Eukaryota</taxon>
        <taxon>Metazoa</taxon>
        <taxon>Chordata</taxon>
        <taxon>Craniata</taxon>
        <taxon>Vertebrata</taxon>
        <taxon>Euteleostomi</taxon>
        <taxon>Archelosauria</taxon>
        <taxon>Archosauria</taxon>
        <taxon>Dinosauria</taxon>
        <taxon>Saurischia</taxon>
        <taxon>Theropoda</taxon>
        <taxon>Coelurosauria</taxon>
        <taxon>Aves</taxon>
        <taxon>Neognathae</taxon>
        <taxon>Neoaves</taxon>
        <taxon>Gruiformes</taxon>
        <taxon>Rallidae</taxon>
        <taxon>Zapornia</taxon>
    </lineage>
</organism>
<dbReference type="InterPro" id="IPR013106">
    <property type="entry name" value="Ig_V-set"/>
</dbReference>
<dbReference type="SMART" id="SM00406">
    <property type="entry name" value="IGv"/>
    <property type="match status" value="1"/>
</dbReference>
<sequence>GLWAQVLLVESGGGLQEPGNSVKLTCHGSGFIFKSASIRWYCQAPDDKFEWVSYISNDRGTTKHYGAAVKGRAMASRDNSQSKSFLELRHLHPQDSARYFFAI</sequence>
<dbReference type="Pfam" id="PF07686">
    <property type="entry name" value="V-set"/>
    <property type="match status" value="1"/>
</dbReference>
<dbReference type="SUPFAM" id="SSF48726">
    <property type="entry name" value="Immunoglobulin"/>
    <property type="match status" value="1"/>
</dbReference>
<dbReference type="GO" id="GO:0019814">
    <property type="term" value="C:immunoglobulin complex"/>
    <property type="evidence" value="ECO:0007669"/>
    <property type="project" value="UniProtKB-KW"/>
</dbReference>
<feature type="non-terminal residue" evidence="5">
    <location>
        <position position="103"/>
    </location>
</feature>
<dbReference type="PANTHER" id="PTHR23266">
    <property type="entry name" value="IMMUNOGLOBULIN HEAVY CHAIN"/>
    <property type="match status" value="1"/>
</dbReference>
<gene>
    <name evidence="5" type="primary">Hvm54</name>
    <name evidence="5" type="ORF">ZAPATR_R01603</name>
</gene>
<dbReference type="InterPro" id="IPR013783">
    <property type="entry name" value="Ig-like_fold"/>
</dbReference>
<dbReference type="Gene3D" id="2.60.40.10">
    <property type="entry name" value="Immunoglobulins"/>
    <property type="match status" value="1"/>
</dbReference>